<gene>
    <name evidence="1" type="ORF">AN218_03655</name>
</gene>
<comment type="caution">
    <text evidence="1">The sequence shown here is derived from an EMBL/GenBank/DDBJ whole genome shotgun (WGS) entry which is preliminary data.</text>
</comment>
<keyword evidence="2" id="KW-1185">Reference proteome</keyword>
<reference evidence="1 2" key="1">
    <citation type="journal article" date="2016" name="Front. Microbiol.">
        <title>Comparative Genomics Analysis of Streptomyces Species Reveals Their Adaptation to the Marine Environment and Their Diversity at the Genomic Level.</title>
        <authorList>
            <person name="Tian X."/>
            <person name="Zhang Z."/>
            <person name="Yang T."/>
            <person name="Chen M."/>
            <person name="Li J."/>
            <person name="Chen F."/>
            <person name="Yang J."/>
            <person name="Li W."/>
            <person name="Zhang B."/>
            <person name="Zhang Z."/>
            <person name="Wu J."/>
            <person name="Zhang C."/>
            <person name="Long L."/>
            <person name="Xiao J."/>
        </authorList>
    </citation>
    <scope>NUCLEOTIDE SEQUENCE [LARGE SCALE GENOMIC DNA]</scope>
    <source>
        <strain evidence="1 2">SCSIO 10429</strain>
    </source>
</reference>
<accession>A0A1E7LAY7</accession>
<evidence type="ECO:0000313" key="1">
    <source>
        <dbReference type="EMBL" id="OEV13395.1"/>
    </source>
</evidence>
<dbReference type="Proteomes" id="UP000176005">
    <property type="component" value="Unassembled WGS sequence"/>
</dbReference>
<name>A0A1E7LAY7_9ACTN</name>
<dbReference type="AlphaFoldDB" id="A0A1E7LAY7"/>
<protein>
    <submittedName>
        <fullName evidence="1">Uncharacterized protein</fullName>
    </submittedName>
</protein>
<dbReference type="EMBL" id="LJGW01000075">
    <property type="protein sequence ID" value="OEV13395.1"/>
    <property type="molecule type" value="Genomic_DNA"/>
</dbReference>
<dbReference type="RefSeq" id="WP_070015165.1">
    <property type="nucleotide sequence ID" value="NZ_LJGW01000075.1"/>
</dbReference>
<proteinExistence type="predicted"/>
<sequence length="218" mass="23246">MREIAIIDGTVIENTATSPVVAKLRAIANLLSLSALTAGAQIVENLDSDYVGIALYRTRTGGPVVLRAPKTGQTKFTLVHESVDGSGADDRFLTSFPGDMGPADLAYHTDGFLKSRGLIEAPDTAPGAARESGPVVSGRSATERAERLLWTLLGSDAGGEAWGVCDAVTPEQFRDSAVAHLVSRTRATRRELLSADWSRLFGLFSDWERLFGLVTVDA</sequence>
<organism evidence="1 2">
    <name type="scientific">Streptomyces nanshensis</name>
    <dbReference type="NCBI Taxonomy" id="518642"/>
    <lineage>
        <taxon>Bacteria</taxon>
        <taxon>Bacillati</taxon>
        <taxon>Actinomycetota</taxon>
        <taxon>Actinomycetes</taxon>
        <taxon>Kitasatosporales</taxon>
        <taxon>Streptomycetaceae</taxon>
        <taxon>Streptomyces</taxon>
    </lineage>
</organism>
<evidence type="ECO:0000313" key="2">
    <source>
        <dbReference type="Proteomes" id="UP000176005"/>
    </source>
</evidence>